<feature type="transmembrane region" description="Helical" evidence="6">
    <location>
        <begin position="378"/>
        <end position="397"/>
    </location>
</feature>
<keyword evidence="5 6" id="KW-0472">Membrane</keyword>
<name>A0A094SDA1_9ZZZZ</name>
<keyword evidence="2" id="KW-1003">Cell membrane</keyword>
<dbReference type="EMBL" id="JNSK01000074">
    <property type="protein sequence ID" value="KGA16143.1"/>
    <property type="molecule type" value="Genomic_DNA"/>
</dbReference>
<evidence type="ECO:0000313" key="8">
    <source>
        <dbReference type="EMBL" id="KGA16143.1"/>
    </source>
</evidence>
<evidence type="ECO:0000256" key="1">
    <source>
        <dbReference type="ARBA" id="ARBA00004651"/>
    </source>
</evidence>
<dbReference type="SUPFAM" id="SSF103473">
    <property type="entry name" value="MFS general substrate transporter"/>
    <property type="match status" value="1"/>
</dbReference>
<dbReference type="Pfam" id="PF07690">
    <property type="entry name" value="MFS_1"/>
    <property type="match status" value="1"/>
</dbReference>
<feature type="domain" description="Major facilitator superfamily (MFS) profile" evidence="7">
    <location>
        <begin position="1"/>
        <end position="197"/>
    </location>
</feature>
<evidence type="ECO:0000256" key="4">
    <source>
        <dbReference type="ARBA" id="ARBA00022989"/>
    </source>
</evidence>
<dbReference type="Gene3D" id="1.20.1250.20">
    <property type="entry name" value="MFS general substrate transporter like domains"/>
    <property type="match status" value="1"/>
</dbReference>
<feature type="transmembrane region" description="Helical" evidence="6">
    <location>
        <begin position="347"/>
        <end position="366"/>
    </location>
</feature>
<protein>
    <recommendedName>
        <fullName evidence="7">Major facilitator superfamily (MFS) profile domain-containing protein</fullName>
    </recommendedName>
</protein>
<comment type="caution">
    <text evidence="8">The sequence shown here is derived from an EMBL/GenBank/DDBJ whole genome shotgun (WGS) entry which is preliminary data.</text>
</comment>
<organism evidence="8">
    <name type="scientific">freshwater metagenome</name>
    <dbReference type="NCBI Taxonomy" id="449393"/>
    <lineage>
        <taxon>unclassified sequences</taxon>
        <taxon>metagenomes</taxon>
        <taxon>ecological metagenomes</taxon>
    </lineage>
</organism>
<gene>
    <name evidence="8" type="ORF">GM50_15295</name>
</gene>
<comment type="subcellular location">
    <subcellularLocation>
        <location evidence="1">Cell membrane</location>
        <topology evidence="1">Multi-pass membrane protein</topology>
    </subcellularLocation>
</comment>
<dbReference type="GO" id="GO:0022857">
    <property type="term" value="F:transmembrane transporter activity"/>
    <property type="evidence" value="ECO:0007669"/>
    <property type="project" value="InterPro"/>
</dbReference>
<feature type="transmembrane region" description="Helical" evidence="6">
    <location>
        <begin position="223"/>
        <end position="246"/>
    </location>
</feature>
<evidence type="ECO:0000256" key="5">
    <source>
        <dbReference type="ARBA" id="ARBA00023136"/>
    </source>
</evidence>
<evidence type="ECO:0000259" key="7">
    <source>
        <dbReference type="PROSITE" id="PS50850"/>
    </source>
</evidence>
<feature type="transmembrane region" description="Helical" evidence="6">
    <location>
        <begin position="258"/>
        <end position="277"/>
    </location>
</feature>
<feature type="transmembrane region" description="Helical" evidence="6">
    <location>
        <begin position="314"/>
        <end position="335"/>
    </location>
</feature>
<evidence type="ECO:0000256" key="3">
    <source>
        <dbReference type="ARBA" id="ARBA00022692"/>
    </source>
</evidence>
<dbReference type="InterPro" id="IPR020846">
    <property type="entry name" value="MFS_dom"/>
</dbReference>
<proteinExistence type="predicted"/>
<dbReference type="AlphaFoldDB" id="A0A094SDA1"/>
<reference evidence="8" key="1">
    <citation type="submission" date="2014-05" db="EMBL/GenBank/DDBJ databases">
        <title>Key roles for freshwater Actinobacteria revealed by deep metagenomic sequencing.</title>
        <authorList>
            <person name="Ghai R."/>
            <person name="Mizuno C.M."/>
            <person name="Picazo A."/>
            <person name="Camacho A."/>
            <person name="Rodriguez-Valera F."/>
        </authorList>
    </citation>
    <scope>NUCLEOTIDE SEQUENCE</scope>
</reference>
<dbReference type="InterPro" id="IPR011701">
    <property type="entry name" value="MFS"/>
</dbReference>
<dbReference type="InterPro" id="IPR036259">
    <property type="entry name" value="MFS_trans_sf"/>
</dbReference>
<dbReference type="PANTHER" id="PTHR23513">
    <property type="entry name" value="INTEGRAL MEMBRANE EFFLUX PROTEIN-RELATED"/>
    <property type="match status" value="1"/>
</dbReference>
<accession>A0A094SDA1</accession>
<feature type="transmembrane region" description="Helical" evidence="6">
    <location>
        <begin position="175"/>
        <end position="192"/>
    </location>
</feature>
<feature type="transmembrane region" description="Helical" evidence="6">
    <location>
        <begin position="17"/>
        <end position="41"/>
    </location>
</feature>
<dbReference type="PROSITE" id="PS50850">
    <property type="entry name" value="MFS"/>
    <property type="match status" value="1"/>
</dbReference>
<dbReference type="CDD" id="cd06173">
    <property type="entry name" value="MFS_MefA_like"/>
    <property type="match status" value="1"/>
</dbReference>
<sequence>MKLFEAGSLWSYKGFRLFWFSNTIFVIGSGAFPVALAVAVLDSNGNDPKSLGFILGARVLAAVLFSPVTGVWSDRFPRVQVMITADVFRALLVFSLVFLAQPGTPYWILAMVVFLMGMGDALGAPASQAILPSLLPPDKLKAGNVARSIVVRTAHIVGPGVGAGAILLFGARYTFIFTGVFFILGTSLMFFIEEDFKPIAQEDKQTFIVDLKEGVRTVWHIKWIFALIATTSFQLMFIVGVESVLLPVITRREFETNNVFAVSASVFSLGAIIGALISLRLKIKHQGQFCILVFALLGATTLALAFPFSPYIIIGAYFLAGLSIGPWEAFWAAAVQKEVPQELQGRVFSVDHMGSTALIPLGMVLVGPAAEFFGEKPMLIGVSIMHVLISLSVLKVTGVRDLKMPASFWNSSQGEQLRR</sequence>
<feature type="transmembrane region" description="Helical" evidence="6">
    <location>
        <begin position="53"/>
        <end position="72"/>
    </location>
</feature>
<keyword evidence="4 6" id="KW-1133">Transmembrane helix</keyword>
<evidence type="ECO:0000256" key="2">
    <source>
        <dbReference type="ARBA" id="ARBA00022475"/>
    </source>
</evidence>
<keyword evidence="3 6" id="KW-0812">Transmembrane</keyword>
<evidence type="ECO:0000256" key="6">
    <source>
        <dbReference type="SAM" id="Phobius"/>
    </source>
</evidence>
<dbReference type="GO" id="GO:0005886">
    <property type="term" value="C:plasma membrane"/>
    <property type="evidence" value="ECO:0007669"/>
    <property type="project" value="UniProtKB-SubCell"/>
</dbReference>
<dbReference type="PANTHER" id="PTHR23513:SF6">
    <property type="entry name" value="MAJOR FACILITATOR SUPERFAMILY ASSOCIATED DOMAIN-CONTAINING PROTEIN"/>
    <property type="match status" value="1"/>
</dbReference>
<feature type="transmembrane region" description="Helical" evidence="6">
    <location>
        <begin position="289"/>
        <end position="308"/>
    </location>
</feature>